<evidence type="ECO:0000259" key="5">
    <source>
        <dbReference type="PROSITE" id="PS50893"/>
    </source>
</evidence>
<dbReference type="InterPro" id="IPR027417">
    <property type="entry name" value="P-loop_NTPase"/>
</dbReference>
<dbReference type="InterPro" id="IPR017871">
    <property type="entry name" value="ABC_transporter-like_CS"/>
</dbReference>
<keyword evidence="7" id="KW-1185">Reference proteome</keyword>
<protein>
    <submittedName>
        <fullName evidence="6">Energy-coupling factor ABC transporter ATP-binding protein</fullName>
    </submittedName>
</protein>
<dbReference type="InterPro" id="IPR003593">
    <property type="entry name" value="AAA+_ATPase"/>
</dbReference>
<dbReference type="PROSITE" id="PS00211">
    <property type="entry name" value="ABC_TRANSPORTER_1"/>
    <property type="match status" value="1"/>
</dbReference>
<dbReference type="KEGG" id="fes:HER31_14575"/>
<accession>A0A6H1UFY3</accession>
<evidence type="ECO:0000313" key="6">
    <source>
        <dbReference type="EMBL" id="QIZ78015.1"/>
    </source>
</evidence>
<dbReference type="PANTHER" id="PTHR43553">
    <property type="entry name" value="HEAVY METAL TRANSPORTER"/>
    <property type="match status" value="1"/>
</dbReference>
<gene>
    <name evidence="6" type="ORF">HER31_14575</name>
</gene>
<dbReference type="Proteomes" id="UP000501602">
    <property type="component" value="Chromosome"/>
</dbReference>
<dbReference type="GO" id="GO:0016887">
    <property type="term" value="F:ATP hydrolysis activity"/>
    <property type="evidence" value="ECO:0007669"/>
    <property type="project" value="InterPro"/>
</dbReference>
<sequence length="207" mass="22919">MLLTSHNLAISFAQTELFSNINIELKQGQSVWLQGVNGAGKTTLLKLLAKLTKPSNGNVTHHGVATKTGAVIYLHQQPYLFSGSVLDNLEFGLKSLKMSSAQRRSACAEALELAQLSHLTNRSAQVLSGGERQRLALARAWVMQPKLLLLDEPTANLDPISLKLITHMVKQLQHQGCSIMVTSHQQTPLTELCQHRWLLEQKRLQCP</sequence>
<dbReference type="InterPro" id="IPR050095">
    <property type="entry name" value="ECF_ABC_transporter_ATP-bd"/>
</dbReference>
<dbReference type="SMART" id="SM00382">
    <property type="entry name" value="AAA"/>
    <property type="match status" value="1"/>
</dbReference>
<dbReference type="PANTHER" id="PTHR43553:SF24">
    <property type="entry name" value="ENERGY-COUPLING FACTOR TRANSPORTER ATP-BINDING PROTEIN ECFA1"/>
    <property type="match status" value="1"/>
</dbReference>
<keyword evidence="4 6" id="KW-0067">ATP-binding</keyword>
<feature type="domain" description="ABC transporter" evidence="5">
    <location>
        <begin position="3"/>
        <end position="207"/>
    </location>
</feature>
<evidence type="ECO:0000313" key="7">
    <source>
        <dbReference type="Proteomes" id="UP000501602"/>
    </source>
</evidence>
<comment type="similarity">
    <text evidence="1">Belongs to the ABC transporter superfamily.</text>
</comment>
<dbReference type="Gene3D" id="3.40.50.300">
    <property type="entry name" value="P-loop containing nucleotide triphosphate hydrolases"/>
    <property type="match status" value="1"/>
</dbReference>
<keyword evidence="2" id="KW-0813">Transport</keyword>
<organism evidence="6 7">
    <name type="scientific">Ferrimonas lipolytica</name>
    <dbReference type="NCBI Taxonomy" id="2724191"/>
    <lineage>
        <taxon>Bacteria</taxon>
        <taxon>Pseudomonadati</taxon>
        <taxon>Pseudomonadota</taxon>
        <taxon>Gammaproteobacteria</taxon>
        <taxon>Alteromonadales</taxon>
        <taxon>Ferrimonadaceae</taxon>
        <taxon>Ferrimonas</taxon>
    </lineage>
</organism>
<dbReference type="AlphaFoldDB" id="A0A6H1UFY3"/>
<evidence type="ECO:0000256" key="2">
    <source>
        <dbReference type="ARBA" id="ARBA00022448"/>
    </source>
</evidence>
<reference evidence="6 7" key="1">
    <citation type="submission" date="2020-04" db="EMBL/GenBank/DDBJ databases">
        <title>Ferrimonas sp. S7 isolated from sea water.</title>
        <authorList>
            <person name="Bae S.S."/>
            <person name="Baek K."/>
        </authorList>
    </citation>
    <scope>NUCLEOTIDE SEQUENCE [LARGE SCALE GENOMIC DNA]</scope>
    <source>
        <strain evidence="6 7">S7</strain>
    </source>
</reference>
<evidence type="ECO:0000256" key="4">
    <source>
        <dbReference type="ARBA" id="ARBA00022840"/>
    </source>
</evidence>
<keyword evidence="3" id="KW-0547">Nucleotide-binding</keyword>
<evidence type="ECO:0000256" key="3">
    <source>
        <dbReference type="ARBA" id="ARBA00022741"/>
    </source>
</evidence>
<dbReference type="EMBL" id="CP051180">
    <property type="protein sequence ID" value="QIZ78015.1"/>
    <property type="molecule type" value="Genomic_DNA"/>
</dbReference>
<dbReference type="RefSeq" id="WP_168661567.1">
    <property type="nucleotide sequence ID" value="NZ_CP051180.1"/>
</dbReference>
<name>A0A6H1UFY3_9GAMM</name>
<dbReference type="Pfam" id="PF00005">
    <property type="entry name" value="ABC_tran"/>
    <property type="match status" value="1"/>
</dbReference>
<dbReference type="SUPFAM" id="SSF52540">
    <property type="entry name" value="P-loop containing nucleoside triphosphate hydrolases"/>
    <property type="match status" value="1"/>
</dbReference>
<dbReference type="PROSITE" id="PS50893">
    <property type="entry name" value="ABC_TRANSPORTER_2"/>
    <property type="match status" value="1"/>
</dbReference>
<proteinExistence type="inferred from homology"/>
<dbReference type="GO" id="GO:0005524">
    <property type="term" value="F:ATP binding"/>
    <property type="evidence" value="ECO:0007669"/>
    <property type="project" value="UniProtKB-KW"/>
</dbReference>
<dbReference type="GO" id="GO:0043190">
    <property type="term" value="C:ATP-binding cassette (ABC) transporter complex"/>
    <property type="evidence" value="ECO:0007669"/>
    <property type="project" value="TreeGrafter"/>
</dbReference>
<dbReference type="InterPro" id="IPR003439">
    <property type="entry name" value="ABC_transporter-like_ATP-bd"/>
</dbReference>
<dbReference type="GO" id="GO:0042626">
    <property type="term" value="F:ATPase-coupled transmembrane transporter activity"/>
    <property type="evidence" value="ECO:0007669"/>
    <property type="project" value="TreeGrafter"/>
</dbReference>
<evidence type="ECO:0000256" key="1">
    <source>
        <dbReference type="ARBA" id="ARBA00005417"/>
    </source>
</evidence>